<dbReference type="Ensembl" id="ENSSGRT00000058853.1">
    <property type="protein sequence ID" value="ENSSGRP00000055107.1"/>
    <property type="gene ID" value="ENSSGRG00000028922.1"/>
</dbReference>
<evidence type="ECO:0000313" key="2">
    <source>
        <dbReference type="Proteomes" id="UP000472262"/>
    </source>
</evidence>
<evidence type="ECO:0000313" key="1">
    <source>
        <dbReference type="Ensembl" id="ENSSGRP00000055107.1"/>
    </source>
</evidence>
<dbReference type="AlphaFoldDB" id="A0A672NW36"/>
<protein>
    <submittedName>
        <fullName evidence="1">Uncharacterized protein</fullName>
    </submittedName>
</protein>
<sequence length="55" mass="6378">MAAPALQQPSYLLANLKADWTIKTLHQRCDELSKIIDFPAKVWFSSFNTCKNFIY</sequence>
<accession>A0A672NW36</accession>
<dbReference type="Pfam" id="PF14724">
    <property type="entry name" value="mit_SMPDase"/>
    <property type="match status" value="1"/>
</dbReference>
<dbReference type="InterPro" id="IPR024129">
    <property type="entry name" value="Sphingomy_SMPD4"/>
</dbReference>
<dbReference type="GO" id="GO:0050290">
    <property type="term" value="F:sphingomyelin phosphodiesterase D activity"/>
    <property type="evidence" value="ECO:0007669"/>
    <property type="project" value="InterPro"/>
</dbReference>
<dbReference type="Proteomes" id="UP000472262">
    <property type="component" value="Unassembled WGS sequence"/>
</dbReference>
<proteinExistence type="predicted"/>
<reference evidence="1" key="2">
    <citation type="submission" date="2025-09" db="UniProtKB">
        <authorList>
            <consortium name="Ensembl"/>
        </authorList>
    </citation>
    <scope>IDENTIFICATION</scope>
</reference>
<keyword evidence="2" id="KW-1185">Reference proteome</keyword>
<name>A0A672NW36_SINGR</name>
<dbReference type="InParanoid" id="A0A672NW36"/>
<reference evidence="1" key="1">
    <citation type="submission" date="2025-08" db="UniProtKB">
        <authorList>
            <consortium name="Ensembl"/>
        </authorList>
    </citation>
    <scope>IDENTIFICATION</scope>
</reference>
<dbReference type="OMA" id="FNTCKNF"/>
<organism evidence="1 2">
    <name type="scientific">Sinocyclocheilus grahami</name>
    <name type="common">Dianchi golden-line fish</name>
    <name type="synonym">Barbus grahami</name>
    <dbReference type="NCBI Taxonomy" id="75366"/>
    <lineage>
        <taxon>Eukaryota</taxon>
        <taxon>Metazoa</taxon>
        <taxon>Chordata</taxon>
        <taxon>Craniata</taxon>
        <taxon>Vertebrata</taxon>
        <taxon>Euteleostomi</taxon>
        <taxon>Actinopterygii</taxon>
        <taxon>Neopterygii</taxon>
        <taxon>Teleostei</taxon>
        <taxon>Ostariophysi</taxon>
        <taxon>Cypriniformes</taxon>
        <taxon>Cyprinidae</taxon>
        <taxon>Cyprininae</taxon>
        <taxon>Sinocyclocheilus</taxon>
    </lineage>
</organism>